<dbReference type="AlphaFoldDB" id="A0AAN8NUY9"/>
<feature type="transmembrane region" description="Helical" evidence="1">
    <location>
        <begin position="27"/>
        <end position="45"/>
    </location>
</feature>
<evidence type="ECO:0000256" key="1">
    <source>
        <dbReference type="SAM" id="Phobius"/>
    </source>
</evidence>
<organism evidence="2 3">
    <name type="scientific">Polyplax serrata</name>
    <name type="common">Common mouse louse</name>
    <dbReference type="NCBI Taxonomy" id="468196"/>
    <lineage>
        <taxon>Eukaryota</taxon>
        <taxon>Metazoa</taxon>
        <taxon>Ecdysozoa</taxon>
        <taxon>Arthropoda</taxon>
        <taxon>Hexapoda</taxon>
        <taxon>Insecta</taxon>
        <taxon>Pterygota</taxon>
        <taxon>Neoptera</taxon>
        <taxon>Paraneoptera</taxon>
        <taxon>Psocodea</taxon>
        <taxon>Troctomorpha</taxon>
        <taxon>Phthiraptera</taxon>
        <taxon>Anoplura</taxon>
        <taxon>Polyplacidae</taxon>
        <taxon>Polyplax</taxon>
    </lineage>
</organism>
<evidence type="ECO:0000313" key="3">
    <source>
        <dbReference type="Proteomes" id="UP001372834"/>
    </source>
</evidence>
<gene>
    <name evidence="2" type="ORF">RUM43_009192</name>
</gene>
<dbReference type="InterPro" id="IPR031878">
    <property type="entry name" value="Commissureless"/>
</dbReference>
<comment type="caution">
    <text evidence="2">The sequence shown here is derived from an EMBL/GenBank/DDBJ whole genome shotgun (WGS) entry which is preliminary data.</text>
</comment>
<reference evidence="2 3" key="1">
    <citation type="submission" date="2023-10" db="EMBL/GenBank/DDBJ databases">
        <title>Genomes of two closely related lineages of the louse Polyplax serrata with different host specificities.</title>
        <authorList>
            <person name="Martinu J."/>
            <person name="Tarabai H."/>
            <person name="Stefka J."/>
            <person name="Hypsa V."/>
        </authorList>
    </citation>
    <scope>NUCLEOTIDE SEQUENCE [LARGE SCALE GENOMIC DNA]</scope>
    <source>
        <strain evidence="2">HR10_N</strain>
    </source>
</reference>
<proteinExistence type="predicted"/>
<dbReference type="GO" id="GO:0007411">
    <property type="term" value="P:axon guidance"/>
    <property type="evidence" value="ECO:0007669"/>
    <property type="project" value="InterPro"/>
</dbReference>
<sequence>MDVNELKTQVTEIETINPQYEQLLADVWVGIVLTLLLLSCVCLLRNTEETDLGTRNSINIDCESLPSYTIASGLPTYEEAIQMDKKVEKPDSLMKQDSSISLQMGMIQSVSKSSLLNYLNTFVQEKT</sequence>
<accession>A0AAN8NUY9</accession>
<dbReference type="Pfam" id="PF15957">
    <property type="entry name" value="Comm"/>
    <property type="match status" value="1"/>
</dbReference>
<dbReference type="EMBL" id="JAWJWE010000038">
    <property type="protein sequence ID" value="KAK6623340.1"/>
    <property type="molecule type" value="Genomic_DNA"/>
</dbReference>
<evidence type="ECO:0000313" key="2">
    <source>
        <dbReference type="EMBL" id="KAK6623340.1"/>
    </source>
</evidence>
<dbReference type="Proteomes" id="UP001372834">
    <property type="component" value="Unassembled WGS sequence"/>
</dbReference>
<keyword evidence="1" id="KW-0472">Membrane</keyword>
<keyword evidence="1" id="KW-1133">Transmembrane helix</keyword>
<protein>
    <submittedName>
        <fullName evidence="2">Uncharacterized protein</fullName>
    </submittedName>
</protein>
<name>A0AAN8NUY9_POLSC</name>
<keyword evidence="1" id="KW-0812">Transmembrane</keyword>